<sequence>MEWQELVRDINGSTPPLFWYGGAAFDSKPIVALFNGSLPKNAQEFMSPDIFPVLTDYDLNILKAIKYIYENFNKEDFSFDSQSENWFTYQFSDIKILQMIPLTLFDYSTLVRIRKEYQNSHPSATSSVVPDDEWHFVFINTELNGKEFSFVYGLIENLTFWKEVIEVYALNIEAFCALRVGGKSGSWDHTHNPKKGKIFDSIRTSKLNKPRLWIADDCSELRNIWREINPHEDGFYGQMHFFEAIWNK</sequence>
<gene>
    <name evidence="1" type="ORF">CKO42_08575</name>
</gene>
<accession>A0A9X0W807</accession>
<dbReference type="Proteomes" id="UP001138768">
    <property type="component" value="Unassembled WGS sequence"/>
</dbReference>
<protein>
    <submittedName>
        <fullName evidence="1">Uncharacterized protein</fullName>
    </submittedName>
</protein>
<evidence type="ECO:0000313" key="2">
    <source>
        <dbReference type="Proteomes" id="UP001138768"/>
    </source>
</evidence>
<organism evidence="1 2">
    <name type="scientific">Lamprobacter modestohalophilus</name>
    <dbReference type="NCBI Taxonomy" id="1064514"/>
    <lineage>
        <taxon>Bacteria</taxon>
        <taxon>Pseudomonadati</taxon>
        <taxon>Pseudomonadota</taxon>
        <taxon>Gammaproteobacteria</taxon>
        <taxon>Chromatiales</taxon>
        <taxon>Chromatiaceae</taxon>
        <taxon>Lamprobacter</taxon>
    </lineage>
</organism>
<reference evidence="1 2" key="1">
    <citation type="journal article" date="2020" name="Microorganisms">
        <title>Osmotic Adaptation and Compatible Solute Biosynthesis of Phototrophic Bacteria as Revealed from Genome Analyses.</title>
        <authorList>
            <person name="Imhoff J.F."/>
            <person name="Rahn T."/>
            <person name="Kunzel S."/>
            <person name="Keller A."/>
            <person name="Neulinger S.C."/>
        </authorList>
    </citation>
    <scope>NUCLEOTIDE SEQUENCE [LARGE SCALE GENOMIC DNA]</scope>
    <source>
        <strain evidence="1 2">DSM 25653</strain>
    </source>
</reference>
<dbReference type="AlphaFoldDB" id="A0A9X0W807"/>
<evidence type="ECO:0000313" key="1">
    <source>
        <dbReference type="EMBL" id="MBK1618491.1"/>
    </source>
</evidence>
<keyword evidence="2" id="KW-1185">Reference proteome</keyword>
<proteinExistence type="predicted"/>
<comment type="caution">
    <text evidence="1">The sequence shown here is derived from an EMBL/GenBank/DDBJ whole genome shotgun (WGS) entry which is preliminary data.</text>
</comment>
<dbReference type="EMBL" id="NRRY01000010">
    <property type="protein sequence ID" value="MBK1618491.1"/>
    <property type="molecule type" value="Genomic_DNA"/>
</dbReference>
<name>A0A9X0W807_9GAMM</name>